<evidence type="ECO:0000256" key="1">
    <source>
        <dbReference type="ARBA" id="ARBA00022670"/>
    </source>
</evidence>
<feature type="domain" description="Calpain catalytic" evidence="6">
    <location>
        <begin position="563"/>
        <end position="845"/>
    </location>
</feature>
<reference evidence="7 8" key="1">
    <citation type="submission" date="2021-02" db="EMBL/GenBank/DDBJ databases">
        <title>Porcisia hertigi Genome sequencing and assembly.</title>
        <authorList>
            <person name="Almutairi H."/>
            <person name="Gatherer D."/>
        </authorList>
    </citation>
    <scope>NUCLEOTIDE SEQUENCE [LARGE SCALE GENOMIC DNA]</scope>
    <source>
        <strain evidence="7 8">C119</strain>
    </source>
</reference>
<dbReference type="InterPro" id="IPR001300">
    <property type="entry name" value="Peptidase_C2_calpain_cat"/>
</dbReference>
<dbReference type="PROSITE" id="PS50203">
    <property type="entry name" value="CALPAIN_CAT"/>
    <property type="match status" value="1"/>
</dbReference>
<dbReference type="RefSeq" id="XP_067753828.1">
    <property type="nucleotide sequence ID" value="XM_067897671.1"/>
</dbReference>
<dbReference type="SMART" id="SM00230">
    <property type="entry name" value="CysPc"/>
    <property type="match status" value="1"/>
</dbReference>
<evidence type="ECO:0000259" key="6">
    <source>
        <dbReference type="PROSITE" id="PS50203"/>
    </source>
</evidence>
<gene>
    <name evidence="7" type="ORF">JKF63_01625</name>
</gene>
<dbReference type="PANTHER" id="PTHR46143">
    <property type="entry name" value="CALPAIN-7"/>
    <property type="match status" value="1"/>
</dbReference>
<feature type="region of interest" description="Disordered" evidence="5">
    <location>
        <begin position="105"/>
        <end position="129"/>
    </location>
</feature>
<sequence length="1543" mass="171625">MASMGGSSPEHQVLLPLLSAPCGAPGLVAPSSESADGRQNKSNKEGRRCRAAGQPDSLDRKGHPFKSGRHAPQHSDTCRYPAVSVHDEASAFVYSTGELRALTTATGRSESKNGTELNRLVDNGDSTQRDPSAYSLKALEARCLAFGEVGFLPPVRQHTDAASDMRLNGAEETAPKVMSHTGSYTEPKGSLQEHAPREPPVQSEQAVQARGEVQQRFLRPILVTADASRLQQGVDSNDLQCCNAEPQLGFNWEKWMGNTSFWRRTLSKQEADSDLQCYIAYEHLLAFYYNDSKVCDDSLNVTTPECSQRRQRERVARVVAETTPDETTEKPKRKPKGLLSAITRRAHMTCATVEELYEQLMVCYRAGGVEKGCLDTLFMKEVLSGRQPLRVHEMVGDNLRERWRHSKMSGGSNRSTGPPSLYEVMLEQMRTKTTPAFLHHNAISVPVLRFLEKRGTIKLGNRSYVLRLWDDEERGYLVTSLFDRKPKFPKNYRDSCTPAIYAREMGCDRGTRFGDLLLVRQHLAPGARKHFPEEGKLIRGHTVIREARVLDIFDGRVCGVPPDLRASAFQRTGIHASVQALAHYDSLFPQWCPLRSIIHPQDILGHPVVNPAGGMYCLSLIVNGATRMVKVDDRVPVEPESGLFRCLTSSTFELYPALLEKALLKANGCGVNLALMESAAVLFQLGGWIPEVIRFRSTGGVEEPTVDGLMRPSEMWPLLIEGYNFGRLMLTFTAHWCADRPLPTAAKRVKQGAQRFATPVVYPVIDMVTQTGRSSEGVSIRAVLLRDTTKDPSTRRFEPPFKTSLTEGQLLGLGYRNAHREAGVFCVTWEEAITHFDHCSISWSPFRYWKPPNGTEAPEDCTRLCCHGVYNMHDAGQHMVRQPQFHLCSHSVKAWTHLFLVFCPHTGDQSPLPPDSMLDQKAVDHLSGGEAIVRLRVYELTALPSLAQCKMRDNRGRRVSCSFGDCQGRRIVSETEGPRGLQPLAIAQGSRNEFITLQFDCLPGTREYVVVLDVLCDDRLSGGKDYFPYTLTLFTCLSPLLERNPNKFSMFAIHAQHAILEHAAREGCFANPDVVPADLNLSDIIEEEAQREPPGQTIAMHAIPEHPNIPTCTVQGLWSTLVLRERTVLLPHNTMCELLCTDTQYYFHLDAPEHFSLRICQSRRIGTVPPAVQMKVLLLRRTKRDVIITKEKDPSVKPKEHPHCGGRTATKDHEPYVPRSVEGDVTKNSDIVLSSGAWSLDGAVIDSVSPHTALLDRNGILVQHPQRLRQLHHTSFHVVLSNPDDDDKTNMGVLLISHPNPDDQMRSVILQAFADGFLISPHACNISIKGTPISHDTEVRAVLTSLFFHEVHNEEGHCVSFKQERANRSLTMPVPQLDQCIDVHLLSTASRKSTSFSPASNAGCAIDRLRAVVRTALKSSPGQRLRLLRTVFSTMAFVRHSVTDKRHCAFALGLGSSIEAWVRWHETQVSPGVQAPMLSLPPLPSGDYIIIPCFNPVSDDAAATPGRKRRAVRGNQSTLYFDVTLSVPGRAVELIPTKDPTDG</sequence>
<proteinExistence type="predicted"/>
<dbReference type="KEGG" id="phet:94287748"/>
<dbReference type="InterPro" id="IPR051297">
    <property type="entry name" value="PalB/RIM13"/>
</dbReference>
<dbReference type="OrthoDB" id="167576at2759"/>
<keyword evidence="2" id="KW-0378">Hydrolase</keyword>
<evidence type="ECO:0000256" key="5">
    <source>
        <dbReference type="SAM" id="MobiDB-lite"/>
    </source>
</evidence>
<evidence type="ECO:0000313" key="8">
    <source>
        <dbReference type="Proteomes" id="UP000674318"/>
    </source>
</evidence>
<evidence type="ECO:0000313" key="7">
    <source>
        <dbReference type="EMBL" id="KAG5493793.1"/>
    </source>
</evidence>
<feature type="region of interest" description="Disordered" evidence="5">
    <location>
        <begin position="174"/>
        <end position="198"/>
    </location>
</feature>
<feature type="compositionally biased region" description="Basic residues" evidence="5">
    <location>
        <begin position="63"/>
        <end position="72"/>
    </location>
</feature>
<evidence type="ECO:0000256" key="4">
    <source>
        <dbReference type="PROSITE-ProRule" id="PRU00239"/>
    </source>
</evidence>
<feature type="region of interest" description="Disordered" evidence="5">
    <location>
        <begin position="1193"/>
        <end position="1218"/>
    </location>
</feature>
<dbReference type="Pfam" id="PF00648">
    <property type="entry name" value="Peptidase_C2"/>
    <property type="match status" value="1"/>
</dbReference>
<feature type="compositionally biased region" description="Polar residues" evidence="5">
    <location>
        <begin position="105"/>
        <end position="116"/>
    </location>
</feature>
<dbReference type="GO" id="GO:0004198">
    <property type="term" value="F:calcium-dependent cysteine-type endopeptidase activity"/>
    <property type="evidence" value="ECO:0007669"/>
    <property type="project" value="InterPro"/>
</dbReference>
<feature type="compositionally biased region" description="Basic and acidic residues" evidence="5">
    <location>
        <begin position="35"/>
        <end position="48"/>
    </location>
</feature>
<keyword evidence="8" id="KW-1185">Reference proteome</keyword>
<evidence type="ECO:0000256" key="2">
    <source>
        <dbReference type="ARBA" id="ARBA00022801"/>
    </source>
</evidence>
<feature type="compositionally biased region" description="Polar residues" evidence="5">
    <location>
        <begin position="1"/>
        <end position="10"/>
    </location>
</feature>
<evidence type="ECO:0000256" key="3">
    <source>
        <dbReference type="ARBA" id="ARBA00022807"/>
    </source>
</evidence>
<dbReference type="InterPro" id="IPR038765">
    <property type="entry name" value="Papain-like_cys_pep_sf"/>
</dbReference>
<dbReference type="Proteomes" id="UP000674318">
    <property type="component" value="Unassembled WGS sequence"/>
</dbReference>
<name>A0A836LB01_9TRYP</name>
<protein>
    <recommendedName>
        <fullName evidence="6">Calpain catalytic domain-containing protein</fullName>
    </recommendedName>
</protein>
<keyword evidence="1" id="KW-0645">Protease</keyword>
<dbReference type="EMBL" id="JAFJZO010000034">
    <property type="protein sequence ID" value="KAG5493793.1"/>
    <property type="molecule type" value="Genomic_DNA"/>
</dbReference>
<dbReference type="PANTHER" id="PTHR46143:SF1">
    <property type="entry name" value="CALPAIN-7"/>
    <property type="match status" value="1"/>
</dbReference>
<organism evidence="7 8">
    <name type="scientific">Porcisia hertigi</name>
    <dbReference type="NCBI Taxonomy" id="2761500"/>
    <lineage>
        <taxon>Eukaryota</taxon>
        <taxon>Discoba</taxon>
        <taxon>Euglenozoa</taxon>
        <taxon>Kinetoplastea</taxon>
        <taxon>Metakinetoplastina</taxon>
        <taxon>Trypanosomatida</taxon>
        <taxon>Trypanosomatidae</taxon>
        <taxon>Leishmaniinae</taxon>
        <taxon>Porcisia</taxon>
    </lineage>
</organism>
<dbReference type="GeneID" id="94287748"/>
<accession>A0A836LB01</accession>
<keyword evidence="3" id="KW-0788">Thiol protease</keyword>
<dbReference type="SUPFAM" id="SSF54001">
    <property type="entry name" value="Cysteine proteinases"/>
    <property type="match status" value="1"/>
</dbReference>
<comment type="caution">
    <text evidence="4">Lacks conserved residue(s) required for the propagation of feature annotation.</text>
</comment>
<comment type="caution">
    <text evidence="7">The sequence shown here is derived from an EMBL/GenBank/DDBJ whole genome shotgun (WGS) entry which is preliminary data.</text>
</comment>
<dbReference type="GO" id="GO:0006508">
    <property type="term" value="P:proteolysis"/>
    <property type="evidence" value="ECO:0007669"/>
    <property type="project" value="UniProtKB-KW"/>
</dbReference>
<feature type="region of interest" description="Disordered" evidence="5">
    <location>
        <begin position="1"/>
        <end position="77"/>
    </location>
</feature>